<name>A0ABQ2RZR0_9DEIO</name>
<evidence type="ECO:0008006" key="3">
    <source>
        <dbReference type="Google" id="ProtNLM"/>
    </source>
</evidence>
<reference evidence="2" key="1">
    <citation type="journal article" date="2019" name="Int. J. Syst. Evol. Microbiol.">
        <title>The Global Catalogue of Microorganisms (GCM) 10K type strain sequencing project: providing services to taxonomists for standard genome sequencing and annotation.</title>
        <authorList>
            <consortium name="The Broad Institute Genomics Platform"/>
            <consortium name="The Broad Institute Genome Sequencing Center for Infectious Disease"/>
            <person name="Wu L."/>
            <person name="Ma J."/>
        </authorList>
    </citation>
    <scope>NUCLEOTIDE SEQUENCE [LARGE SCALE GENOMIC DNA]</scope>
    <source>
        <strain evidence="2">JCM 31405</strain>
    </source>
</reference>
<dbReference type="Proteomes" id="UP000644548">
    <property type="component" value="Unassembled WGS sequence"/>
</dbReference>
<dbReference type="EMBL" id="BMQN01000001">
    <property type="protein sequence ID" value="GGR77887.1"/>
    <property type="molecule type" value="Genomic_DNA"/>
</dbReference>
<keyword evidence="2" id="KW-1185">Reference proteome</keyword>
<organism evidence="1 2">
    <name type="scientific">Deinococcus sedimenti</name>
    <dbReference type="NCBI Taxonomy" id="1867090"/>
    <lineage>
        <taxon>Bacteria</taxon>
        <taxon>Thermotogati</taxon>
        <taxon>Deinococcota</taxon>
        <taxon>Deinococci</taxon>
        <taxon>Deinococcales</taxon>
        <taxon>Deinococcaceae</taxon>
        <taxon>Deinococcus</taxon>
    </lineage>
</organism>
<proteinExistence type="predicted"/>
<evidence type="ECO:0000313" key="1">
    <source>
        <dbReference type="EMBL" id="GGR77887.1"/>
    </source>
</evidence>
<gene>
    <name evidence="1" type="ORF">GCM10008960_00770</name>
</gene>
<accession>A0ABQ2RZR0</accession>
<comment type="caution">
    <text evidence="1">The sequence shown here is derived from an EMBL/GenBank/DDBJ whole genome shotgun (WGS) entry which is preliminary data.</text>
</comment>
<evidence type="ECO:0000313" key="2">
    <source>
        <dbReference type="Proteomes" id="UP000644548"/>
    </source>
</evidence>
<sequence length="48" mass="5328">MTEVQRDLILLMRKVADFTAANDGAGQPVLLRLGLAPLNEDELRGLHR</sequence>
<protein>
    <recommendedName>
        <fullName evidence="3">MarR family transcriptional regulator</fullName>
    </recommendedName>
</protein>